<gene>
    <name evidence="1" type="ORF">BJ138DRAFT_1091922</name>
</gene>
<dbReference type="EMBL" id="MU267853">
    <property type="protein sequence ID" value="KAH7908000.1"/>
    <property type="molecule type" value="Genomic_DNA"/>
</dbReference>
<evidence type="ECO:0000313" key="1">
    <source>
        <dbReference type="EMBL" id="KAH7908000.1"/>
    </source>
</evidence>
<evidence type="ECO:0000313" key="2">
    <source>
        <dbReference type="Proteomes" id="UP000790377"/>
    </source>
</evidence>
<comment type="caution">
    <text evidence="1">The sequence shown here is derived from an EMBL/GenBank/DDBJ whole genome shotgun (WGS) entry which is preliminary data.</text>
</comment>
<keyword evidence="1" id="KW-0238">DNA-binding</keyword>
<organism evidence="1 2">
    <name type="scientific">Hygrophoropsis aurantiaca</name>
    <dbReference type="NCBI Taxonomy" id="72124"/>
    <lineage>
        <taxon>Eukaryota</taxon>
        <taxon>Fungi</taxon>
        <taxon>Dikarya</taxon>
        <taxon>Basidiomycota</taxon>
        <taxon>Agaricomycotina</taxon>
        <taxon>Agaricomycetes</taxon>
        <taxon>Agaricomycetidae</taxon>
        <taxon>Boletales</taxon>
        <taxon>Coniophorineae</taxon>
        <taxon>Hygrophoropsidaceae</taxon>
        <taxon>Hygrophoropsis</taxon>
    </lineage>
</organism>
<dbReference type="Proteomes" id="UP000790377">
    <property type="component" value="Unassembled WGS sequence"/>
</dbReference>
<protein>
    <submittedName>
        <fullName evidence="1">C-terminal domain of homeodomain 1-domain-containing protein</fullName>
    </submittedName>
</protein>
<keyword evidence="2" id="KW-1185">Reference proteome</keyword>
<accession>A0ACB8A3T3</accession>
<keyword evidence="1" id="KW-0371">Homeobox</keyword>
<name>A0ACB8A3T3_9AGAM</name>
<proteinExistence type="predicted"/>
<sequence length="689" mass="76754">MVDTIRQRLIKAEVDLMSAYFSGENSLSQFDSTWSSLLTDVSLATTNNQVDHETLAMAHDVASNVSTIADCFLGVENYLEDWSHHLRSDWEQILTSMAKCNISDATSLRQTSISVDCSPTLHRSSMSADTEHSSPSFIAPCYAWVLKNIHNPYPSTEIKNSIASSTNAPISSINAWFINVRRRMGWTALCREHFHNCRADAIDAAYRALVEEDPKRQLPETVTHAFVEVKVAAEGLYSASFTKSALAGKLDAVLKDMTEEDRLRLEEEKKQKAEDEKKRKEEEKEMRKRQRALEREASKTRQAFLSYPSPDHSRTSSPVPTLEESLTDEESEDEDDDIVPPIVAGHKRRASSSLESSDFRNSPCEERPMKRLRQTKSTLEPLSDACITGLPSPVPSAEDSPDVFDFWSLESPEPTPSIPTPAPPPSRKRRLSDADAQGPPKRSRGPFIGPRLHAVSDPLPKPVRVDASHFDNWFKQLDFEIPPPVTSDAPDSSAPLDVSLFSDWSFLDNFTKAPAENTAQFPTPLSSQSDELPQTEVSSHAPETSTQINITPVVDEGLSTDDLFKTFDPNYFVDPLSLLSAPLQAPSSQDTSSPYPTMDLLNTDWTQLFSSQPDTFDLTHIPDLVPSQSQEFSQLSDIDLSMLQLPLSTSDIITPDESAQWAEKQAKFDQLRALEEAARKLQQELGVVA</sequence>
<reference evidence="1" key="1">
    <citation type="journal article" date="2021" name="New Phytol.">
        <title>Evolutionary innovations through gain and loss of genes in the ectomycorrhizal Boletales.</title>
        <authorList>
            <person name="Wu G."/>
            <person name="Miyauchi S."/>
            <person name="Morin E."/>
            <person name="Kuo A."/>
            <person name="Drula E."/>
            <person name="Varga T."/>
            <person name="Kohler A."/>
            <person name="Feng B."/>
            <person name="Cao Y."/>
            <person name="Lipzen A."/>
            <person name="Daum C."/>
            <person name="Hundley H."/>
            <person name="Pangilinan J."/>
            <person name="Johnson J."/>
            <person name="Barry K."/>
            <person name="LaButti K."/>
            <person name="Ng V."/>
            <person name="Ahrendt S."/>
            <person name="Min B."/>
            <person name="Choi I.G."/>
            <person name="Park H."/>
            <person name="Plett J.M."/>
            <person name="Magnuson J."/>
            <person name="Spatafora J.W."/>
            <person name="Nagy L.G."/>
            <person name="Henrissat B."/>
            <person name="Grigoriev I.V."/>
            <person name="Yang Z.L."/>
            <person name="Xu J."/>
            <person name="Martin F.M."/>
        </authorList>
    </citation>
    <scope>NUCLEOTIDE SEQUENCE</scope>
    <source>
        <strain evidence="1">ATCC 28755</strain>
    </source>
</reference>